<feature type="compositionally biased region" description="Low complexity" evidence="5">
    <location>
        <begin position="1"/>
        <end position="14"/>
    </location>
</feature>
<dbReference type="Pfam" id="PF22952">
    <property type="entry name" value="KH_11"/>
    <property type="match status" value="1"/>
</dbReference>
<dbReference type="SUPFAM" id="SSF54791">
    <property type="entry name" value="Eukaryotic type KH-domain (KH-domain type I)"/>
    <property type="match status" value="8"/>
</dbReference>
<feature type="domain" description="K Homology" evidence="6">
    <location>
        <begin position="833"/>
        <end position="909"/>
    </location>
</feature>
<dbReference type="Proteomes" id="UP000769528">
    <property type="component" value="Unassembled WGS sequence"/>
</dbReference>
<evidence type="ECO:0000259" key="6">
    <source>
        <dbReference type="SMART" id="SM00322"/>
    </source>
</evidence>
<dbReference type="AlphaFoldDB" id="A0A9P8PPD6"/>
<dbReference type="EMBL" id="JAEUBF010000698">
    <property type="protein sequence ID" value="KAH3675827.1"/>
    <property type="molecule type" value="Genomic_DNA"/>
</dbReference>
<reference evidence="7" key="1">
    <citation type="journal article" date="2021" name="Open Biol.">
        <title>Shared evolutionary footprints suggest mitochondrial oxidative damage underlies multiple complex I losses in fungi.</title>
        <authorList>
            <person name="Schikora-Tamarit M.A."/>
            <person name="Marcet-Houben M."/>
            <person name="Nosek J."/>
            <person name="Gabaldon T."/>
        </authorList>
    </citation>
    <scope>NUCLEOTIDE SEQUENCE</scope>
    <source>
        <strain evidence="7">CBS6341</strain>
    </source>
</reference>
<keyword evidence="4" id="KW-0175">Coiled coil</keyword>
<comment type="caution">
    <text evidence="7">The sequence shown here is derived from an EMBL/GenBank/DDBJ whole genome shotgun (WGS) entry which is preliminary data.</text>
</comment>
<feature type="domain" description="K Homology" evidence="6">
    <location>
        <begin position="689"/>
        <end position="754"/>
    </location>
</feature>
<sequence>MSEINSSEEIVNSIDVPVSTENVGTDSIEEYPTVQIPPPSINDENAFPALGSGTSPTPISWGPSSNTQSSAPVSRKQSPTPAGIARSKTIQEAFNISNLVSLNVSKVEFAKIVNEVKKKHNVSVESTLSSITKNRSFIVNGNPVNVSKARKELIRQLTKPVNTKFKIPAKTRSAVIGSSGKNLRPIIDSTSTRIDIERNTFDSSEDNEDEQIEVTIEGDIDGVEEAKQKILAIVDEETKNLTAKINVTDRLLPFIQPFDFKSETLSIAGPNKNRVITISGLRDEVLVKKAEISNQLETLDIKTKTESKTIPTRLHQFIYADELLKQFNVVVGYPTVDDDATITFTGLPENINNAIQSARTSTSKVFVDTLDISKAHGGNLNHARALAAYFQHSGILSNISSEKNAKVNAPSYEKLAVESSTVPIEIVASTDNKDASKNARAELINQVNKISPSRVLFITDINAIFKNQVNKAVESASKSENVYVLPLNTLSNTSNEIILISLDKDDDEFTPSQEEIDNRLAKVNASLDSIREQQADLKSLVLDVASEKQQFIEGPKGTTLKAILAERPTSIIKLHSDELTTNDDKIFIQGSKSDVSQIEKEIHSLLKDAENVKDIYSFESELKVPTNVLSRLIGKNGANLNQLREQFGVEVDVEKNPEGEKASLKITGYKFNVKEAETYIAQSSKRWADEISKTIIVPSKYRSSLIGSNGQYVKRLQTKYNVRIQFSQSNDDVTIRGPSRGVTKAEEELKELLDYEIENGYTKEITIPSKAISRVIGKSGDSINRIAADTGIDIKVQSTDKEAETRIILLTGSRKGLTDAEKQIKAIVKEVEDAITIELEVDPKYFRDILGPRGSTKQQIIEKAGGSEDKDYRRLLQIPEQGSESKHIVSSGPKKIVESIIEQVKSIVKEKEASVSEKFDVAKDKHRLIIGPSGSVRREIEDQFKVRLYIPNADDKSVLINLIGLPENIAKAKARIEELTADKWKEIVEVPTYLHSAVSERGAFPRKIRNDFNVEVEHGDLTNKAIKISSSFPAPPAEALGNPEEESIKLTILEQDASSVKKDENETIPWRLIGEDDDVAKVSKLIKSLITKFDKDDTSAFLWVKDPSVFGKIVGPQGSRLNNIRNKSGSQIYIPRNNDKVNNVIFLKGTKDSLEKAEKLIRAEIEK</sequence>
<evidence type="ECO:0000256" key="5">
    <source>
        <dbReference type="SAM" id="MobiDB-lite"/>
    </source>
</evidence>
<feature type="domain" description="K Homology" evidence="6">
    <location>
        <begin position="913"/>
        <end position="981"/>
    </location>
</feature>
<evidence type="ECO:0000313" key="8">
    <source>
        <dbReference type="Proteomes" id="UP000769528"/>
    </source>
</evidence>
<accession>A0A9P8PPD6</accession>
<dbReference type="Pfam" id="PF00013">
    <property type="entry name" value="KH_1"/>
    <property type="match status" value="6"/>
</dbReference>
<dbReference type="InterPro" id="IPR004087">
    <property type="entry name" value="KH_dom"/>
</dbReference>
<dbReference type="OrthoDB" id="10027144at2759"/>
<dbReference type="GO" id="GO:0003723">
    <property type="term" value="F:RNA binding"/>
    <property type="evidence" value="ECO:0007669"/>
    <property type="project" value="UniProtKB-UniRule"/>
</dbReference>
<dbReference type="InterPro" id="IPR036612">
    <property type="entry name" value="KH_dom_type_1_sf"/>
</dbReference>
<evidence type="ECO:0000256" key="4">
    <source>
        <dbReference type="SAM" id="Coils"/>
    </source>
</evidence>
<keyword evidence="2 3" id="KW-0694">RNA-binding</keyword>
<feature type="domain" description="K Homology" evidence="6">
    <location>
        <begin position="1096"/>
        <end position="1166"/>
    </location>
</feature>
<evidence type="ECO:0000313" key="7">
    <source>
        <dbReference type="EMBL" id="KAH3675827.1"/>
    </source>
</evidence>
<evidence type="ECO:0000256" key="2">
    <source>
        <dbReference type="ARBA" id="ARBA00022884"/>
    </source>
</evidence>
<dbReference type="InterPro" id="IPR004088">
    <property type="entry name" value="KH_dom_type_1"/>
</dbReference>
<keyword evidence="1" id="KW-0677">Repeat</keyword>
<evidence type="ECO:0000256" key="3">
    <source>
        <dbReference type="PROSITE-ProRule" id="PRU00117"/>
    </source>
</evidence>
<organism evidence="7 8">
    <name type="scientific">Wickerhamomyces mucosus</name>
    <dbReference type="NCBI Taxonomy" id="1378264"/>
    <lineage>
        <taxon>Eukaryota</taxon>
        <taxon>Fungi</taxon>
        <taxon>Dikarya</taxon>
        <taxon>Ascomycota</taxon>
        <taxon>Saccharomycotina</taxon>
        <taxon>Saccharomycetes</taxon>
        <taxon>Phaffomycetales</taxon>
        <taxon>Wickerhamomycetaceae</taxon>
        <taxon>Wickerhamomyces</taxon>
    </lineage>
</organism>
<dbReference type="Pfam" id="PF24668">
    <property type="entry name" value="KH_Vigilin"/>
    <property type="match status" value="1"/>
</dbReference>
<dbReference type="SMART" id="SM00322">
    <property type="entry name" value="KH"/>
    <property type="match status" value="8"/>
</dbReference>
<feature type="coiled-coil region" evidence="4">
    <location>
        <begin position="513"/>
        <end position="550"/>
    </location>
</feature>
<feature type="domain" description="K Homology" evidence="6">
    <location>
        <begin position="159"/>
        <end position="235"/>
    </location>
</feature>
<dbReference type="InterPro" id="IPR054548">
    <property type="entry name" value="SCP160-like_KH"/>
</dbReference>
<feature type="domain" description="K Homology" evidence="6">
    <location>
        <begin position="616"/>
        <end position="685"/>
    </location>
</feature>
<name>A0A9P8PPD6_9ASCO</name>
<protein>
    <recommendedName>
        <fullName evidence="6">K Homology domain-containing protein</fullName>
    </recommendedName>
</protein>
<keyword evidence="8" id="KW-1185">Reference proteome</keyword>
<reference evidence="7" key="2">
    <citation type="submission" date="2021-01" db="EMBL/GenBank/DDBJ databases">
        <authorList>
            <person name="Schikora-Tamarit M.A."/>
        </authorList>
    </citation>
    <scope>NUCLEOTIDE SEQUENCE</scope>
    <source>
        <strain evidence="7">CBS6341</strain>
    </source>
</reference>
<evidence type="ECO:0000256" key="1">
    <source>
        <dbReference type="ARBA" id="ARBA00022737"/>
    </source>
</evidence>
<feature type="compositionally biased region" description="Polar residues" evidence="5">
    <location>
        <begin position="52"/>
        <end position="80"/>
    </location>
</feature>
<dbReference type="PANTHER" id="PTHR10288">
    <property type="entry name" value="KH DOMAIN CONTAINING RNA BINDING PROTEIN"/>
    <property type="match status" value="1"/>
</dbReference>
<dbReference type="Gene3D" id="3.30.1370.10">
    <property type="entry name" value="K Homology domain, type 1"/>
    <property type="match status" value="8"/>
</dbReference>
<feature type="region of interest" description="Disordered" evidence="5">
    <location>
        <begin position="1"/>
        <end position="84"/>
    </location>
</feature>
<feature type="domain" description="K Homology" evidence="6">
    <location>
        <begin position="536"/>
        <end position="607"/>
    </location>
</feature>
<gene>
    <name evidence="7" type="ORF">WICMUC_002473</name>
</gene>
<dbReference type="InterPro" id="IPR057778">
    <property type="entry name" value="KH_Vigilin_N"/>
</dbReference>
<proteinExistence type="predicted"/>
<dbReference type="PROSITE" id="PS50084">
    <property type="entry name" value="KH_TYPE_1"/>
    <property type="match status" value="7"/>
</dbReference>
<feature type="domain" description="K Homology" evidence="6">
    <location>
        <begin position="759"/>
        <end position="829"/>
    </location>
</feature>